<name>Q1ISQ5_KORVE</name>
<dbReference type="eggNOG" id="ENOG502ZBCI">
    <property type="taxonomic scope" value="Bacteria"/>
</dbReference>
<dbReference type="Proteomes" id="UP000002432">
    <property type="component" value="Chromosome"/>
</dbReference>
<dbReference type="EnsemblBacteria" id="ABF40095">
    <property type="protein sequence ID" value="ABF40095"/>
    <property type="gene ID" value="Acid345_1092"/>
</dbReference>
<reference evidence="1 2" key="1">
    <citation type="journal article" date="2009" name="Appl. Environ. Microbiol.">
        <title>Three genomes from the phylum Acidobacteria provide insight into the lifestyles of these microorganisms in soils.</title>
        <authorList>
            <person name="Ward N.L."/>
            <person name="Challacombe J.F."/>
            <person name="Janssen P.H."/>
            <person name="Henrissat B."/>
            <person name="Coutinho P.M."/>
            <person name="Wu M."/>
            <person name="Xie G."/>
            <person name="Haft D.H."/>
            <person name="Sait M."/>
            <person name="Badger J."/>
            <person name="Barabote R.D."/>
            <person name="Bradley B."/>
            <person name="Brettin T.S."/>
            <person name="Brinkac L.M."/>
            <person name="Bruce D."/>
            <person name="Creasy T."/>
            <person name="Daugherty S.C."/>
            <person name="Davidsen T.M."/>
            <person name="DeBoy R.T."/>
            <person name="Detter J.C."/>
            <person name="Dodson R.J."/>
            <person name="Durkin A.S."/>
            <person name="Ganapathy A."/>
            <person name="Gwinn-Giglio M."/>
            <person name="Han C.S."/>
            <person name="Khouri H."/>
            <person name="Kiss H."/>
            <person name="Kothari S.P."/>
            <person name="Madupu R."/>
            <person name="Nelson K.E."/>
            <person name="Nelson W.C."/>
            <person name="Paulsen I."/>
            <person name="Penn K."/>
            <person name="Ren Q."/>
            <person name="Rosovitz M.J."/>
            <person name="Selengut J.D."/>
            <person name="Shrivastava S."/>
            <person name="Sullivan S.A."/>
            <person name="Tapia R."/>
            <person name="Thompson L.S."/>
            <person name="Watkins K.L."/>
            <person name="Yang Q."/>
            <person name="Yu C."/>
            <person name="Zafar N."/>
            <person name="Zhou L."/>
            <person name="Kuske C.R."/>
        </authorList>
    </citation>
    <scope>NUCLEOTIDE SEQUENCE [LARGE SCALE GENOMIC DNA]</scope>
    <source>
        <strain evidence="1 2">Ellin345</strain>
    </source>
</reference>
<dbReference type="OrthoDB" id="2656488at2"/>
<dbReference type="AlphaFoldDB" id="Q1ISQ5"/>
<gene>
    <name evidence="1" type="ordered locus">Acid345_1092</name>
</gene>
<organism evidence="1 2">
    <name type="scientific">Koribacter versatilis (strain Ellin345)</name>
    <dbReference type="NCBI Taxonomy" id="204669"/>
    <lineage>
        <taxon>Bacteria</taxon>
        <taxon>Pseudomonadati</taxon>
        <taxon>Acidobacteriota</taxon>
        <taxon>Terriglobia</taxon>
        <taxon>Terriglobales</taxon>
        <taxon>Candidatus Korobacteraceae</taxon>
        <taxon>Candidatus Korobacter</taxon>
    </lineage>
</organism>
<dbReference type="EMBL" id="CP000360">
    <property type="protein sequence ID" value="ABF40095.1"/>
    <property type="molecule type" value="Genomic_DNA"/>
</dbReference>
<protein>
    <submittedName>
        <fullName evidence="1">Uncharacterized protein</fullName>
    </submittedName>
</protein>
<evidence type="ECO:0000313" key="1">
    <source>
        <dbReference type="EMBL" id="ABF40095.1"/>
    </source>
</evidence>
<dbReference type="HOGENOM" id="CLU_865223_0_0_0"/>
<accession>Q1ISQ5</accession>
<evidence type="ECO:0000313" key="2">
    <source>
        <dbReference type="Proteomes" id="UP000002432"/>
    </source>
</evidence>
<dbReference type="STRING" id="204669.Acid345_1092"/>
<dbReference type="RefSeq" id="WP_011521897.1">
    <property type="nucleotide sequence ID" value="NC_008009.1"/>
</dbReference>
<dbReference type="KEGG" id="aba:Acid345_1092"/>
<keyword evidence="2" id="KW-1185">Reference proteome</keyword>
<proteinExistence type="predicted"/>
<sequence length="337" mass="38056">MSILFGGGSEFRRIEYKSEAEFERCIVDIQHRLFGPSRFYLDIKRKIGVKGGVQNIPDGYLLDLSGPTPRLYVVENELKAHDPLRHVAVQILQFSISFESEPLAVKRILLSALNEQPSIREACEKYAPARGYRNLDHLIEYMVAECPFAALVIIDEMPESLQSVLSQRFRFGVEVLEVACYEDKNGGRLFLFEPFLADVVGDTTADQNAEGMSAIDTSEIDTLVVPAREDGFEEVFLRENRWYAVRIHDTMRPQIKYLAAYQVHPVSAITFIAPVQSIEPWKESGKYVLNFAEPARPVGPLALVKGGQVRPLQGPRYATHKAIVAAKTLDDVWKKQQ</sequence>